<sequence length="660" mass="70890">MSQSSINPALTAIATGQNSTASSNLPIEKLIPTNIQFSTNKDTLVLNQQALDIRYLLATDRSLIKLASEQPMATTLIQQQASLEQSISALLKTFGTATTIELPRSILAYIKGNQIDQSQLQQLAMRPQGYQLGEASIIGNKATIGQSLHFTVPGDAISNGRYLATITLQNNTLALTLSPLLAQANVTLSPALGTDTYNSTQSKPSSMSALINKASLASTYISLNRELAKQSLSKSQLSALAQPLNKAEVASLSSNTIGLTQRGTLPVDVLPGPVKAGNGPSVASISLLSTTSFALQQPALVNTPLFKLISQITGQLTQPLTNQSPLPQQTVDAMAQTFKGAEALGGSADNLVISPTANLKHTQSNANPVAKSTNGLTVNTEQSQGAPTTKPLHRGLKHLLNHIGPKALQTEQTTSQQSLLSLLKIAFPLAFPRPLTDLAATNMLKTELIDSFRGISAPSQMNALNASHGGTIALLFQLLLGRQQSTPSSQALSAQLKQIQQQLGIRSTLLNMLDKAGATESLGKLVSGLNLYQQASTDSTTNTQWYFTLPYMIDERQEEFEGHFEQDNQDHQKKDYWRLQLKFHLTLGAVLIKAEVKQQQVSLGFTSDSEQLLTAITNKSDALTHKLTQIGFEPKPITTQKSVLPASLLPGEHYLVKLKV</sequence>
<dbReference type="EMBL" id="MCBT01000018">
    <property type="protein sequence ID" value="OEG74550.1"/>
    <property type="molecule type" value="Genomic_DNA"/>
</dbReference>
<dbReference type="OrthoDB" id="6272841at2"/>
<name>A0A1E5IVH5_SHECO</name>
<gene>
    <name evidence="1" type="ORF">BEL05_19135</name>
</gene>
<dbReference type="RefSeq" id="WP_069670748.1">
    <property type="nucleotide sequence ID" value="NZ_MCBT01000018.1"/>
</dbReference>
<protein>
    <recommendedName>
        <fullName evidence="3">Flagellar hook-length control protein-like C-terminal domain-containing protein</fullName>
    </recommendedName>
</protein>
<evidence type="ECO:0000313" key="2">
    <source>
        <dbReference type="Proteomes" id="UP000095230"/>
    </source>
</evidence>
<reference evidence="1 2" key="1">
    <citation type="submission" date="2016-07" db="EMBL/GenBank/DDBJ databases">
        <title>Whole-genome of two Shewanella species isolated from a digestive organ of sea cucumber Apostichopus japonicus Selenka 1867.</title>
        <authorList>
            <person name="Hong H.-H."/>
            <person name="Choi H."/>
            <person name="Cheon S."/>
            <person name="Oh J.-S."/>
            <person name="Lee H.-G."/>
            <person name="Park C."/>
        </authorList>
    </citation>
    <scope>NUCLEOTIDE SEQUENCE [LARGE SCALE GENOMIC DNA]</scope>
    <source>
        <strain evidence="1 2">CSB03KR</strain>
    </source>
</reference>
<comment type="caution">
    <text evidence="1">The sequence shown here is derived from an EMBL/GenBank/DDBJ whole genome shotgun (WGS) entry which is preliminary data.</text>
</comment>
<dbReference type="STRING" id="23.BEL05_19135"/>
<dbReference type="AlphaFoldDB" id="A0A1E5IVH5"/>
<proteinExistence type="predicted"/>
<accession>A0A1E5IVH5</accession>
<dbReference type="Proteomes" id="UP000095230">
    <property type="component" value="Unassembled WGS sequence"/>
</dbReference>
<organism evidence="1 2">
    <name type="scientific">Shewanella colwelliana</name>
    <name type="common">Alteromonas colwelliana</name>
    <dbReference type="NCBI Taxonomy" id="23"/>
    <lineage>
        <taxon>Bacteria</taxon>
        <taxon>Pseudomonadati</taxon>
        <taxon>Pseudomonadota</taxon>
        <taxon>Gammaproteobacteria</taxon>
        <taxon>Alteromonadales</taxon>
        <taxon>Shewanellaceae</taxon>
        <taxon>Shewanella</taxon>
    </lineage>
</organism>
<evidence type="ECO:0008006" key="3">
    <source>
        <dbReference type="Google" id="ProtNLM"/>
    </source>
</evidence>
<evidence type="ECO:0000313" key="1">
    <source>
        <dbReference type="EMBL" id="OEG74550.1"/>
    </source>
</evidence>